<protein>
    <submittedName>
        <fullName evidence="1">Uncharacterized protein</fullName>
    </submittedName>
</protein>
<gene>
    <name evidence="1" type="ORF">F0M16_16500</name>
</gene>
<dbReference type="AlphaFoldDB" id="A0A5B1C104"/>
<evidence type="ECO:0000313" key="2">
    <source>
        <dbReference type="Proteomes" id="UP000323225"/>
    </source>
</evidence>
<reference evidence="1 2" key="1">
    <citation type="submission" date="2019-09" db="EMBL/GenBank/DDBJ databases">
        <authorList>
            <person name="Kritzky A."/>
            <person name="Schelkanova E.Y."/>
            <person name="Alkhova Z.V."/>
            <person name="Smirnova N.I."/>
        </authorList>
    </citation>
    <scope>NUCLEOTIDE SEQUENCE [LARGE SCALE GENOMIC DNA]</scope>
    <source>
        <strain evidence="1 2">M1526</strain>
    </source>
</reference>
<evidence type="ECO:0000313" key="1">
    <source>
        <dbReference type="EMBL" id="KAA1253675.1"/>
    </source>
</evidence>
<organism evidence="1 2">
    <name type="scientific">Vibrio cholerae</name>
    <dbReference type="NCBI Taxonomy" id="666"/>
    <lineage>
        <taxon>Bacteria</taxon>
        <taxon>Pseudomonadati</taxon>
        <taxon>Pseudomonadota</taxon>
        <taxon>Gammaproteobacteria</taxon>
        <taxon>Vibrionales</taxon>
        <taxon>Vibrionaceae</taxon>
        <taxon>Vibrio</taxon>
    </lineage>
</organism>
<proteinExistence type="predicted"/>
<dbReference type="Proteomes" id="UP000323225">
    <property type="component" value="Unassembled WGS sequence"/>
</dbReference>
<dbReference type="EMBL" id="VUAA01000019">
    <property type="protein sequence ID" value="KAA1253675.1"/>
    <property type="molecule type" value="Genomic_DNA"/>
</dbReference>
<accession>A0A5B1C104</accession>
<name>A0A5B1C104_VIBCL</name>
<comment type="caution">
    <text evidence="1">The sequence shown here is derived from an EMBL/GenBank/DDBJ whole genome shotgun (WGS) entry which is preliminary data.</text>
</comment>
<sequence>MSKFTYVTSCVGADGDDINEMKDAPLSIEIDKSDFFRTIGSGIKDQIVDIFELNNIQEFIDDWHTSSYTSCYQGIPCLFVQHSGIEHVFVDSNRVRELRHGEEIEERRNAISDIEDLLDEYQPWQDAQGKTEWFKALSSFVKENKAQFDAHNILLSSIYTSGYPYSEVIAEIDKKLLIEPRSKEREFGLNL</sequence>